<evidence type="ECO:0008006" key="6">
    <source>
        <dbReference type="Google" id="ProtNLM"/>
    </source>
</evidence>
<sequence>MAADLKVSQVLTKAKIFKFNGGGEGLMKMSPALKFPGIFISVLLVLSLLVGMAMGFQEFPIGDPQEVEGMEIAAVYFQPVTMWPENQAGLSPEEADIHIEADIRALKNNKLGFGFGEFIPYLTVHYKLKNLDNGQKQEGTFMPMVASDGPHYGANIKMMGAGQYELTYIIEAPESYLLPVDKETGVEGRWWQKPIEVKWTFTYLGRKW</sequence>
<comment type="caution">
    <text evidence="4">The sequence shown here is derived from an EMBL/GenBank/DDBJ whole genome shotgun (WGS) entry which is preliminary data.</text>
</comment>
<evidence type="ECO:0000313" key="4">
    <source>
        <dbReference type="EMBL" id="GAW91992.1"/>
    </source>
</evidence>
<reference evidence="5" key="1">
    <citation type="journal article" date="2017" name="Appl. Environ. Microbiol.">
        <title>Genomic analysis of Calderihabitans maritimus KKC1, a thermophilic hydrogenogenic carboxydotrophic bacterium isolated from marine sediment.</title>
        <authorList>
            <person name="Omae K."/>
            <person name="Yoneda Y."/>
            <person name="Fukuyama Y."/>
            <person name="Yoshida T."/>
            <person name="Sako Y."/>
        </authorList>
    </citation>
    <scope>NUCLEOTIDE SEQUENCE [LARGE SCALE GENOMIC DNA]</scope>
    <source>
        <strain evidence="5">KKC1</strain>
    </source>
</reference>
<dbReference type="EMBL" id="BDGJ01000042">
    <property type="protein sequence ID" value="GAW91992.1"/>
    <property type="molecule type" value="Genomic_DNA"/>
</dbReference>
<dbReference type="Proteomes" id="UP000197032">
    <property type="component" value="Unassembled WGS sequence"/>
</dbReference>
<dbReference type="Gene3D" id="2.60.40.2480">
    <property type="entry name" value="Periplasmic metal-binding protein Tp34-type"/>
    <property type="match status" value="1"/>
</dbReference>
<dbReference type="InterPro" id="IPR018470">
    <property type="entry name" value="Metal-bd_Tp34-typ"/>
</dbReference>
<keyword evidence="3" id="KW-0812">Transmembrane</keyword>
<comment type="similarity">
    <text evidence="1">Belongs to the UPF0423 family.</text>
</comment>
<accession>A0A1Z5HR30</accession>
<dbReference type="InterPro" id="IPR038482">
    <property type="entry name" value="Tp34-type_sf"/>
</dbReference>
<organism evidence="4 5">
    <name type="scientific">Calderihabitans maritimus</name>
    <dbReference type="NCBI Taxonomy" id="1246530"/>
    <lineage>
        <taxon>Bacteria</taxon>
        <taxon>Bacillati</taxon>
        <taxon>Bacillota</taxon>
        <taxon>Clostridia</taxon>
        <taxon>Neomoorellales</taxon>
        <taxon>Calderihabitantaceae</taxon>
        <taxon>Calderihabitans</taxon>
    </lineage>
</organism>
<keyword evidence="2" id="KW-0732">Signal</keyword>
<evidence type="ECO:0000256" key="3">
    <source>
        <dbReference type="SAM" id="Phobius"/>
    </source>
</evidence>
<gene>
    <name evidence="4" type="ORF">KKC1_11520</name>
</gene>
<keyword evidence="5" id="KW-1185">Reference proteome</keyword>
<proteinExistence type="inferred from homology"/>
<evidence type="ECO:0000256" key="1">
    <source>
        <dbReference type="ARBA" id="ARBA00010013"/>
    </source>
</evidence>
<name>A0A1Z5HR30_9FIRM</name>
<evidence type="ECO:0000313" key="5">
    <source>
        <dbReference type="Proteomes" id="UP000197032"/>
    </source>
</evidence>
<feature type="transmembrane region" description="Helical" evidence="3">
    <location>
        <begin position="35"/>
        <end position="56"/>
    </location>
</feature>
<dbReference type="AlphaFoldDB" id="A0A1Z5HR30"/>
<keyword evidence="3" id="KW-1133">Transmembrane helix</keyword>
<keyword evidence="3" id="KW-0472">Membrane</keyword>
<evidence type="ECO:0000256" key="2">
    <source>
        <dbReference type="ARBA" id="ARBA00022729"/>
    </source>
</evidence>
<protein>
    <recommendedName>
        <fullName evidence="6">Iron transporter</fullName>
    </recommendedName>
</protein>
<dbReference type="Pfam" id="PF10634">
    <property type="entry name" value="Iron_transport"/>
    <property type="match status" value="1"/>
</dbReference>